<comment type="caution">
    <text evidence="1">The sequence shown here is derived from an EMBL/GenBank/DDBJ whole genome shotgun (WGS) entry which is preliminary data.</text>
</comment>
<proteinExistence type="predicted"/>
<sequence length="77" mass="8859">MDYTEMHFAFEVYEKALAKRSRHLFKTPEPLRDAEEKLYTLETAVSEVLADTRKVAMMIRSSAQKSMPAYVQSVASK</sequence>
<reference evidence="1 2" key="1">
    <citation type="submission" date="2020-08" db="EMBL/GenBank/DDBJ databases">
        <title>Novel species isolated from subtropical streams in China.</title>
        <authorList>
            <person name="Lu H."/>
        </authorList>
    </citation>
    <scope>NUCLEOTIDE SEQUENCE [LARGE SCALE GENOMIC DNA]</scope>
    <source>
        <strain evidence="1 2">CY18W</strain>
    </source>
</reference>
<protein>
    <submittedName>
        <fullName evidence="1">Uncharacterized protein</fullName>
    </submittedName>
</protein>
<accession>A0ABR6ZYB5</accession>
<name>A0ABR6ZYB5_9BURK</name>
<organism evidence="1 2">
    <name type="scientific">Undibacterium hunanense</name>
    <dbReference type="NCBI Taxonomy" id="2762292"/>
    <lineage>
        <taxon>Bacteria</taxon>
        <taxon>Pseudomonadati</taxon>
        <taxon>Pseudomonadota</taxon>
        <taxon>Betaproteobacteria</taxon>
        <taxon>Burkholderiales</taxon>
        <taxon>Oxalobacteraceae</taxon>
        <taxon>Undibacterium</taxon>
    </lineage>
</organism>
<evidence type="ECO:0000313" key="1">
    <source>
        <dbReference type="EMBL" id="MBC3920863.1"/>
    </source>
</evidence>
<evidence type="ECO:0000313" key="2">
    <source>
        <dbReference type="Proteomes" id="UP000650424"/>
    </source>
</evidence>
<dbReference type="EMBL" id="JACOGF010000020">
    <property type="protein sequence ID" value="MBC3920863.1"/>
    <property type="molecule type" value="Genomic_DNA"/>
</dbReference>
<dbReference type="RefSeq" id="WP_186950697.1">
    <property type="nucleotide sequence ID" value="NZ_JACOGF010000020.1"/>
</dbReference>
<dbReference type="Proteomes" id="UP000650424">
    <property type="component" value="Unassembled WGS sequence"/>
</dbReference>
<gene>
    <name evidence="1" type="ORF">H8L32_25590</name>
</gene>
<keyword evidence="2" id="KW-1185">Reference proteome</keyword>